<dbReference type="InterPro" id="IPR002300">
    <property type="entry name" value="aa-tRNA-synth_Ia"/>
</dbReference>
<dbReference type="InterPro" id="IPR014729">
    <property type="entry name" value="Rossmann-like_a/b/a_fold"/>
</dbReference>
<reference evidence="7" key="1">
    <citation type="submission" date="2014-05" db="EMBL/GenBank/DDBJ databases">
        <title>The genome and life-stage specific transcriptomes of Globodera pallida elucidate key aspects of plant parasitism by a cyst nematode.</title>
        <authorList>
            <person name="Cotton J.A."/>
            <person name="Lilley C.J."/>
            <person name="Jones L.M."/>
            <person name="Kikuchi T."/>
            <person name="Reid A.J."/>
            <person name="Thorpe P."/>
            <person name="Tsai I.J."/>
            <person name="Beasley H."/>
            <person name="Blok V."/>
            <person name="Cock P.J.A."/>
            <person name="Van den Akker S.E."/>
            <person name="Holroyd N."/>
            <person name="Hunt M."/>
            <person name="Mantelin S."/>
            <person name="Naghra H."/>
            <person name="Pain A."/>
            <person name="Palomares-Rius J.E."/>
            <person name="Zarowiecki M."/>
            <person name="Berriman M."/>
            <person name="Jones J.T."/>
            <person name="Urwin P.E."/>
        </authorList>
    </citation>
    <scope>NUCLEOTIDE SEQUENCE [LARGE SCALE GENOMIC DNA]</scope>
    <source>
        <strain evidence="7">Lindley</strain>
    </source>
</reference>
<dbReference type="WBParaSite" id="GPLIN_001217600">
    <property type="protein sequence ID" value="GPLIN_001217600"/>
    <property type="gene ID" value="GPLIN_001217600"/>
</dbReference>
<accession>A0A183CH20</accession>
<dbReference type="GO" id="GO:0032543">
    <property type="term" value="P:mitochondrial translation"/>
    <property type="evidence" value="ECO:0007669"/>
    <property type="project" value="TreeGrafter"/>
</dbReference>
<dbReference type="Proteomes" id="UP000050741">
    <property type="component" value="Unassembled WGS sequence"/>
</dbReference>
<sequence>MSGILVIRQFYIVLYFSTALHMQADFILRSRVQLGQRVRYRPGWDCHGLTIELKIQRQQSTTAGVVNLPSTSSVAVAVADNPLLVRHSARQVANASIRSQMDTFLAWGCIGDFARPYLTMQPAMRVIRKVYIVASALVPHISKEFGFDIA</sequence>
<feature type="domain" description="Aminoacyl-tRNA synthetase class Ia" evidence="6">
    <location>
        <begin position="24"/>
        <end position="124"/>
    </location>
</feature>
<keyword evidence="5" id="KW-0030">Aminoacyl-tRNA synthetase</keyword>
<evidence type="ECO:0000256" key="2">
    <source>
        <dbReference type="ARBA" id="ARBA00022741"/>
    </source>
</evidence>
<dbReference type="GO" id="GO:0005739">
    <property type="term" value="C:mitochondrion"/>
    <property type="evidence" value="ECO:0007669"/>
    <property type="project" value="TreeGrafter"/>
</dbReference>
<keyword evidence="4" id="KW-0648">Protein biosynthesis</keyword>
<dbReference type="Gene3D" id="3.40.50.620">
    <property type="entry name" value="HUPs"/>
    <property type="match status" value="1"/>
</dbReference>
<protein>
    <submittedName>
        <fullName evidence="8">tRNA-synt_1 domain-containing protein</fullName>
    </submittedName>
</protein>
<dbReference type="GO" id="GO:0006428">
    <property type="term" value="P:isoleucyl-tRNA aminoacylation"/>
    <property type="evidence" value="ECO:0007669"/>
    <property type="project" value="TreeGrafter"/>
</dbReference>
<dbReference type="AlphaFoldDB" id="A0A183CH20"/>
<evidence type="ECO:0000259" key="6">
    <source>
        <dbReference type="Pfam" id="PF00133"/>
    </source>
</evidence>
<organism evidence="7 8">
    <name type="scientific">Globodera pallida</name>
    <name type="common">Potato cyst nematode worm</name>
    <name type="synonym">Heterodera pallida</name>
    <dbReference type="NCBI Taxonomy" id="36090"/>
    <lineage>
        <taxon>Eukaryota</taxon>
        <taxon>Metazoa</taxon>
        <taxon>Ecdysozoa</taxon>
        <taxon>Nematoda</taxon>
        <taxon>Chromadorea</taxon>
        <taxon>Rhabditida</taxon>
        <taxon>Tylenchina</taxon>
        <taxon>Tylenchomorpha</taxon>
        <taxon>Tylenchoidea</taxon>
        <taxon>Heteroderidae</taxon>
        <taxon>Heteroderinae</taxon>
        <taxon>Globodera</taxon>
    </lineage>
</organism>
<dbReference type="PANTHER" id="PTHR42765">
    <property type="entry name" value="SOLEUCYL-TRNA SYNTHETASE"/>
    <property type="match status" value="1"/>
</dbReference>
<dbReference type="PANTHER" id="PTHR42765:SF1">
    <property type="entry name" value="ISOLEUCINE--TRNA LIGASE, MITOCHONDRIAL"/>
    <property type="match status" value="1"/>
</dbReference>
<dbReference type="SUPFAM" id="SSF52374">
    <property type="entry name" value="Nucleotidylyl transferase"/>
    <property type="match status" value="1"/>
</dbReference>
<keyword evidence="3" id="KW-0067">ATP-binding</keyword>
<evidence type="ECO:0000313" key="7">
    <source>
        <dbReference type="Proteomes" id="UP000050741"/>
    </source>
</evidence>
<reference evidence="8" key="2">
    <citation type="submission" date="2016-06" db="UniProtKB">
        <authorList>
            <consortium name="WormBaseParasite"/>
        </authorList>
    </citation>
    <scope>IDENTIFICATION</scope>
</reference>
<keyword evidence="7" id="KW-1185">Reference proteome</keyword>
<evidence type="ECO:0000256" key="5">
    <source>
        <dbReference type="ARBA" id="ARBA00023146"/>
    </source>
</evidence>
<dbReference type="Pfam" id="PF00133">
    <property type="entry name" value="tRNA-synt_1"/>
    <property type="match status" value="1"/>
</dbReference>
<evidence type="ECO:0000256" key="3">
    <source>
        <dbReference type="ARBA" id="ARBA00022840"/>
    </source>
</evidence>
<dbReference type="GO" id="GO:0004822">
    <property type="term" value="F:isoleucine-tRNA ligase activity"/>
    <property type="evidence" value="ECO:0007669"/>
    <property type="project" value="TreeGrafter"/>
</dbReference>
<dbReference type="GO" id="GO:0005524">
    <property type="term" value="F:ATP binding"/>
    <property type="evidence" value="ECO:0007669"/>
    <property type="project" value="UniProtKB-KW"/>
</dbReference>
<evidence type="ECO:0000313" key="8">
    <source>
        <dbReference type="WBParaSite" id="GPLIN_001217600"/>
    </source>
</evidence>
<evidence type="ECO:0000256" key="1">
    <source>
        <dbReference type="ARBA" id="ARBA00022598"/>
    </source>
</evidence>
<keyword evidence="1" id="KW-0436">Ligase</keyword>
<proteinExistence type="predicted"/>
<dbReference type="InterPro" id="IPR050081">
    <property type="entry name" value="Ile-tRNA_ligase"/>
</dbReference>
<name>A0A183CH20_GLOPA</name>
<keyword evidence="2" id="KW-0547">Nucleotide-binding</keyword>
<evidence type="ECO:0000256" key="4">
    <source>
        <dbReference type="ARBA" id="ARBA00022917"/>
    </source>
</evidence>